<organism evidence="1 2">
    <name type="scientific">Mesorhabditis belari</name>
    <dbReference type="NCBI Taxonomy" id="2138241"/>
    <lineage>
        <taxon>Eukaryota</taxon>
        <taxon>Metazoa</taxon>
        <taxon>Ecdysozoa</taxon>
        <taxon>Nematoda</taxon>
        <taxon>Chromadorea</taxon>
        <taxon>Rhabditida</taxon>
        <taxon>Rhabditina</taxon>
        <taxon>Rhabditomorpha</taxon>
        <taxon>Rhabditoidea</taxon>
        <taxon>Rhabditidae</taxon>
        <taxon>Mesorhabditinae</taxon>
        <taxon>Mesorhabditis</taxon>
    </lineage>
</organism>
<keyword evidence="1" id="KW-1185">Reference proteome</keyword>
<dbReference type="WBParaSite" id="MBELARI_LOCUS7207">
    <property type="protein sequence ID" value="MBELARI_LOCUS7207"/>
    <property type="gene ID" value="MBELARI_LOCUS7207"/>
</dbReference>
<reference evidence="2" key="1">
    <citation type="submission" date="2024-02" db="UniProtKB">
        <authorList>
            <consortium name="WormBaseParasite"/>
        </authorList>
    </citation>
    <scope>IDENTIFICATION</scope>
</reference>
<evidence type="ECO:0000313" key="2">
    <source>
        <dbReference type="WBParaSite" id="MBELARI_LOCUS7207"/>
    </source>
</evidence>
<dbReference type="AlphaFoldDB" id="A0AAF3JAV7"/>
<evidence type="ECO:0000313" key="1">
    <source>
        <dbReference type="Proteomes" id="UP000887575"/>
    </source>
</evidence>
<accession>A0AAF3JAV7</accession>
<name>A0AAF3JAV7_9BILA</name>
<proteinExistence type="predicted"/>
<protein>
    <submittedName>
        <fullName evidence="2">Uncharacterized protein</fullName>
    </submittedName>
</protein>
<dbReference type="Proteomes" id="UP000887575">
    <property type="component" value="Unassembled WGS sequence"/>
</dbReference>
<sequence>MNGYECLNGCFDNGIEIKSIADHRYTGIRKCCSEDTGTKIVSQKHIVPIIAFTRFNRQTARITYRWVESTVASTATTAQIPATKPSY</sequence>